<dbReference type="eggNOG" id="KOG4111">
    <property type="taxonomic scope" value="Eukaryota"/>
</dbReference>
<dbReference type="AlphaFoldDB" id="A0A059A1L4"/>
<dbReference type="Gramene" id="KCW47693">
    <property type="protein sequence ID" value="KCW47693"/>
    <property type="gene ID" value="EUGRSUZ_K01430"/>
</dbReference>
<dbReference type="EMBL" id="KK198763">
    <property type="protein sequence ID" value="KCW47693.1"/>
    <property type="molecule type" value="Genomic_DNA"/>
</dbReference>
<gene>
    <name evidence="3" type="ORF">EUGRSUZ_K01430</name>
</gene>
<dbReference type="PANTHER" id="PTHR46867:SF4">
    <property type="entry name" value="MITOCHONDRIAL IMPORT RECEPTOR SUBUNIT TOM9-2"/>
    <property type="match status" value="1"/>
</dbReference>
<dbReference type="PANTHER" id="PTHR46867">
    <property type="entry name" value="MITOCHONDRIAL IMPORT RECEPTOR SUBUNIT TOM9-2"/>
    <property type="match status" value="1"/>
</dbReference>
<accession>A0A059A1L4</accession>
<evidence type="ECO:0000313" key="3">
    <source>
        <dbReference type="EMBL" id="KCW47693.1"/>
    </source>
</evidence>
<evidence type="ECO:0000256" key="1">
    <source>
        <dbReference type="SAM" id="MobiDB-lite"/>
    </source>
</evidence>
<dbReference type="InterPro" id="IPR017411">
    <property type="entry name" value="Tom22_pln"/>
</dbReference>
<feature type="transmembrane region" description="Helical" evidence="2">
    <location>
        <begin position="65"/>
        <end position="82"/>
    </location>
</feature>
<proteinExistence type="predicted"/>
<organism evidence="3">
    <name type="scientific">Eucalyptus grandis</name>
    <name type="common">Flooded gum</name>
    <dbReference type="NCBI Taxonomy" id="71139"/>
    <lineage>
        <taxon>Eukaryota</taxon>
        <taxon>Viridiplantae</taxon>
        <taxon>Streptophyta</taxon>
        <taxon>Embryophyta</taxon>
        <taxon>Tracheophyta</taxon>
        <taxon>Spermatophyta</taxon>
        <taxon>Magnoliopsida</taxon>
        <taxon>eudicotyledons</taxon>
        <taxon>Gunneridae</taxon>
        <taxon>Pentapetalae</taxon>
        <taxon>rosids</taxon>
        <taxon>malvids</taxon>
        <taxon>Myrtales</taxon>
        <taxon>Myrtaceae</taxon>
        <taxon>Myrtoideae</taxon>
        <taxon>Eucalypteae</taxon>
        <taxon>Eucalyptus</taxon>
    </lineage>
</organism>
<feature type="region of interest" description="Disordered" evidence="1">
    <location>
        <begin position="1"/>
        <end position="30"/>
    </location>
</feature>
<dbReference type="CDD" id="cd22884">
    <property type="entry name" value="TOM22"/>
    <property type="match status" value="1"/>
</dbReference>
<sequence length="109" mass="11167">MASTARKGGVSLPDKRNPRGGAGAGAAGSGIISRISDSPIVARGKRAAGDAAFVTKKLLKSTGKAAWIAGTTFLVLVVPLIIEMDREQQLNELDLQQASLLGTPAVGQK</sequence>
<keyword evidence="2" id="KW-1133">Transmembrane helix</keyword>
<keyword evidence="2" id="KW-0472">Membrane</keyword>
<protein>
    <submittedName>
        <fullName evidence="3">Uncharacterized protein</fullName>
    </submittedName>
</protein>
<dbReference type="KEGG" id="egr:104425231"/>
<name>A0A059A1L4_EUCGR</name>
<reference evidence="3" key="1">
    <citation type="submission" date="2013-07" db="EMBL/GenBank/DDBJ databases">
        <title>The genome of Eucalyptus grandis.</title>
        <authorList>
            <person name="Schmutz J."/>
            <person name="Hayes R."/>
            <person name="Myburg A."/>
            <person name="Tuskan G."/>
            <person name="Grattapaglia D."/>
            <person name="Rokhsar D.S."/>
        </authorList>
    </citation>
    <scope>NUCLEOTIDE SEQUENCE</scope>
    <source>
        <tissue evidence="3">Leaf extractions</tissue>
    </source>
</reference>
<dbReference type="OrthoDB" id="10016939at2759"/>
<dbReference type="STRING" id="71139.A0A059A1L4"/>
<dbReference type="InParanoid" id="A0A059A1L4"/>
<dbReference type="FunCoup" id="A0A059A1L4">
    <property type="interactions" value="2123"/>
</dbReference>
<evidence type="ECO:0000256" key="2">
    <source>
        <dbReference type="SAM" id="Phobius"/>
    </source>
</evidence>
<dbReference type="PIRSF" id="PIRSF038151">
    <property type="entry name" value="TOM9-2_plant"/>
    <property type="match status" value="1"/>
</dbReference>
<dbReference type="OMA" id="WISGTTF"/>
<keyword evidence="2" id="KW-0812">Transmembrane</keyword>